<dbReference type="InterPro" id="IPR043129">
    <property type="entry name" value="ATPase_NBD"/>
</dbReference>
<dbReference type="InterPro" id="IPR022496">
    <property type="entry name" value="T6A_TsaB"/>
</dbReference>
<evidence type="ECO:0000313" key="2">
    <source>
        <dbReference type="EMBL" id="NWO23276.1"/>
    </source>
</evidence>
<dbReference type="RefSeq" id="WP_009644303.1">
    <property type="nucleotide sequence ID" value="NZ_CALIBD010000058.1"/>
</dbReference>
<dbReference type="GO" id="GO:0016740">
    <property type="term" value="F:transferase activity"/>
    <property type="evidence" value="ECO:0007669"/>
    <property type="project" value="UniProtKB-KW"/>
</dbReference>
<feature type="domain" description="Gcp-like" evidence="1">
    <location>
        <begin position="34"/>
        <end position="231"/>
    </location>
</feature>
<dbReference type="PANTHER" id="PTHR11735:SF11">
    <property type="entry name" value="TRNA THREONYLCARBAMOYLADENOSINE BIOSYNTHESIS PROTEIN TSAB"/>
    <property type="match status" value="1"/>
</dbReference>
<evidence type="ECO:0000259" key="1">
    <source>
        <dbReference type="Pfam" id="PF00814"/>
    </source>
</evidence>
<dbReference type="GO" id="GO:0002949">
    <property type="term" value="P:tRNA threonylcarbamoyladenosine modification"/>
    <property type="evidence" value="ECO:0007669"/>
    <property type="project" value="InterPro"/>
</dbReference>
<keyword evidence="3" id="KW-1185">Reference proteome</keyword>
<dbReference type="SUPFAM" id="SSF53067">
    <property type="entry name" value="Actin-like ATPase domain"/>
    <property type="match status" value="2"/>
</dbReference>
<accession>A0A7Y8VRE4</accession>
<dbReference type="PANTHER" id="PTHR11735">
    <property type="entry name" value="TRNA N6-ADENOSINE THREONYLCARBAMOYLTRANSFERASE"/>
    <property type="match status" value="1"/>
</dbReference>
<name>A0A7Y8VRE4_9FIRM</name>
<dbReference type="GO" id="GO:0005829">
    <property type="term" value="C:cytosol"/>
    <property type="evidence" value="ECO:0007669"/>
    <property type="project" value="TreeGrafter"/>
</dbReference>
<keyword evidence="2" id="KW-0808">Transferase</keyword>
<dbReference type="Gene3D" id="3.30.420.40">
    <property type="match status" value="2"/>
</dbReference>
<dbReference type="AlphaFoldDB" id="A0A7Y8VRE4"/>
<dbReference type="CDD" id="cd24032">
    <property type="entry name" value="ASKHA_NBD_TsaB"/>
    <property type="match status" value="1"/>
</dbReference>
<dbReference type="Pfam" id="PF00814">
    <property type="entry name" value="TsaD"/>
    <property type="match status" value="1"/>
</dbReference>
<organism evidence="2 3">
    <name type="scientific">Mogibacterium timidum</name>
    <dbReference type="NCBI Taxonomy" id="35519"/>
    <lineage>
        <taxon>Bacteria</taxon>
        <taxon>Bacillati</taxon>
        <taxon>Bacillota</taxon>
        <taxon>Clostridia</taxon>
        <taxon>Peptostreptococcales</taxon>
        <taxon>Anaerovoracaceae</taxon>
        <taxon>Mogibacterium</taxon>
    </lineage>
</organism>
<dbReference type="EMBL" id="JABXYR010000001">
    <property type="protein sequence ID" value="NWO23276.1"/>
    <property type="molecule type" value="Genomic_DNA"/>
</dbReference>
<comment type="caution">
    <text evidence="2">The sequence shown here is derived from an EMBL/GenBank/DDBJ whole genome shotgun (WGS) entry which is preliminary data.</text>
</comment>
<reference evidence="2 3" key="1">
    <citation type="submission" date="2020-06" db="EMBL/GenBank/DDBJ databases">
        <title>Mogibacterium timidum strain W9173 genomic sequence.</title>
        <authorList>
            <person name="Wade W.G."/>
            <person name="Johnston C.D."/>
            <person name="Chen T."/>
            <person name="Dewhirst F.E."/>
        </authorList>
    </citation>
    <scope>NUCLEOTIDE SEQUENCE [LARGE SCALE GENOMIC DNA]</scope>
    <source>
        <strain evidence="2 3">W9173</strain>
    </source>
</reference>
<gene>
    <name evidence="2" type="primary">tsaB</name>
    <name evidence="2" type="ORF">HW270_04165</name>
</gene>
<dbReference type="NCBIfam" id="TIGR03725">
    <property type="entry name" value="T6A_YeaZ"/>
    <property type="match status" value="1"/>
</dbReference>
<protein>
    <submittedName>
        <fullName evidence="2">tRNA (Adenosine(37)-N6)-threonylcarbamoyltransferase complex dimerization subunit type 1 TsaB</fullName>
    </submittedName>
</protein>
<dbReference type="InterPro" id="IPR000905">
    <property type="entry name" value="Gcp-like_dom"/>
</dbReference>
<proteinExistence type="predicted"/>
<sequence length="247" mass="26942">MYILSIETTGKYGSVALIDGAAKAVSRSSNEEMNHLQDVMVLVDQCLQDEAIIPDKLSAVAASIGPGSFTGIRIGVSTARAIAEVLELPCVAVSSLEGMAALADEHVEPTVRYFAPIINARRGQLYGALFVRAGKGYKAVIEERQYMIDEFLNAVKQMEVTDSELVFVGDGIDAYETEIRNAGAFVLAPVDWRYQDAAPIARLALRRFRAGAVVNYEKLIPNYMRKSEAEMRLESGTLSSKIGKLQC</sequence>
<dbReference type="Proteomes" id="UP000526307">
    <property type="component" value="Unassembled WGS sequence"/>
</dbReference>
<evidence type="ECO:0000313" key="3">
    <source>
        <dbReference type="Proteomes" id="UP000526307"/>
    </source>
</evidence>